<evidence type="ECO:0000256" key="1">
    <source>
        <dbReference type="ARBA" id="ARBA00004141"/>
    </source>
</evidence>
<evidence type="ECO:0000313" key="8">
    <source>
        <dbReference type="EMBL" id="KAF2811099.1"/>
    </source>
</evidence>
<gene>
    <name evidence="8 10" type="ORF">BDZ99DRAFT_475941</name>
</gene>
<reference evidence="10" key="2">
    <citation type="submission" date="2020-04" db="EMBL/GenBank/DDBJ databases">
        <authorList>
            <consortium name="NCBI Genome Project"/>
        </authorList>
    </citation>
    <scope>NUCLEOTIDE SEQUENCE</scope>
    <source>
        <strain evidence="10">CBS 304.34</strain>
    </source>
</reference>
<feature type="region of interest" description="Disordered" evidence="6">
    <location>
        <begin position="728"/>
        <end position="750"/>
    </location>
</feature>
<dbReference type="CDD" id="cd12829">
    <property type="entry name" value="Alr1p-like"/>
    <property type="match status" value="1"/>
</dbReference>
<dbReference type="InterPro" id="IPR045863">
    <property type="entry name" value="CorA_TM1_TM2"/>
</dbReference>
<dbReference type="RefSeq" id="XP_033578063.1">
    <property type="nucleotide sequence ID" value="XM_033722027.1"/>
</dbReference>
<evidence type="ECO:0000256" key="2">
    <source>
        <dbReference type="ARBA" id="ARBA00009765"/>
    </source>
</evidence>
<feature type="transmembrane region" description="Helical" evidence="7">
    <location>
        <begin position="641"/>
        <end position="662"/>
    </location>
</feature>
<dbReference type="SUPFAM" id="SSF143865">
    <property type="entry name" value="CorA soluble domain-like"/>
    <property type="match status" value="1"/>
</dbReference>
<dbReference type="InterPro" id="IPR013219">
    <property type="entry name" value="Ribosomal_mS33"/>
</dbReference>
<sequence>MAETPRSERSQTRFSTPVSDLDDHRRQPASLPRLEVAMQSIPGTRRGTVASIPPIERPDLLQVNDALETHGVTSRDFEARDFENAIVDDDRSGQGIYVGEDRYARRGSVASPTARRNTFRRPQDEPAERVHKSRTSSTSSRSISPPNSVDAFADNRRRDRAGTVNSRAPSELDLTLHRTVSGGTHVRRPTISDDRPNDLHTDIASRHSSVEEDVCFPVTEDAGKTTDIDFEELEEFVAESHEKTPIAPLLRHQGSQGKDMSKLKIFQDLRPKSSHSQIPKITTECPTPNGNASDVALDEKCADLDAEFGVHNAAVAEASRTRWSFFSSELDDTIHAAELGGLLMPGERFRDLFELSPDGGVWWLDMVNPTEEEVFAICKAFGVHPLTREDITTQETREKVELFHYYYFVCFRSFYQMEKTSEEYLEPVNFYGVVFKEGLLTFTFCESPHSANVRKRIGRLRDYVSLSSDWICYALIDDIVDSFAPVIRDVEHETDAIEDQVFTARMEDSREILRAIGECRKKVMSLLRLLGGKADVIKGFAKRCNENFNVAPRGDVGLYLSDIQDHVVTMMSNLGHFEKMLSRSHSNYLAQISVDNLIQGNDANATLGKVTLIATILVPLNLICGLFGMNVPVPGHDSDGFGWFFGILGVIAAFVTVQCRIFNTTFNPDRLRLGTKILSQRLRGPAVASYYPPRIGTTQDLRKLYPEYDVVDEKEDDWIEKLKVAKLKGKSPPKKKRTAGESKKFGKRRS</sequence>
<feature type="region of interest" description="Disordered" evidence="6">
    <location>
        <begin position="1"/>
        <end position="33"/>
    </location>
</feature>
<feature type="compositionally biased region" description="Basic and acidic residues" evidence="6">
    <location>
        <begin position="190"/>
        <end position="200"/>
    </location>
</feature>
<dbReference type="OrthoDB" id="29879at2759"/>
<feature type="compositionally biased region" description="Basic and acidic residues" evidence="6">
    <location>
        <begin position="121"/>
        <end position="130"/>
    </location>
</feature>
<keyword evidence="4 7" id="KW-1133">Transmembrane helix</keyword>
<feature type="compositionally biased region" description="Basic and acidic residues" evidence="6">
    <location>
        <begin position="1"/>
        <end position="11"/>
    </location>
</feature>
<dbReference type="GO" id="GO:0010961">
    <property type="term" value="P:intracellular magnesium ion homeostasis"/>
    <property type="evidence" value="ECO:0007669"/>
    <property type="project" value="TreeGrafter"/>
</dbReference>
<accession>A0A6A6YRE9</accession>
<dbReference type="SUPFAM" id="SSF144083">
    <property type="entry name" value="Magnesium transport protein CorA, transmembrane region"/>
    <property type="match status" value="1"/>
</dbReference>
<keyword evidence="9" id="KW-1185">Reference proteome</keyword>
<reference evidence="8 10" key="1">
    <citation type="journal article" date="2020" name="Stud. Mycol.">
        <title>101 Dothideomycetes genomes: a test case for predicting lifestyles and emergence of pathogens.</title>
        <authorList>
            <person name="Haridas S."/>
            <person name="Albert R."/>
            <person name="Binder M."/>
            <person name="Bloem J."/>
            <person name="Labutti K."/>
            <person name="Salamov A."/>
            <person name="Andreopoulos B."/>
            <person name="Baker S."/>
            <person name="Barry K."/>
            <person name="Bills G."/>
            <person name="Bluhm B."/>
            <person name="Cannon C."/>
            <person name="Castanera R."/>
            <person name="Culley D."/>
            <person name="Daum C."/>
            <person name="Ezra D."/>
            <person name="Gonzalez J."/>
            <person name="Henrissat B."/>
            <person name="Kuo A."/>
            <person name="Liang C."/>
            <person name="Lipzen A."/>
            <person name="Lutzoni F."/>
            <person name="Magnuson J."/>
            <person name="Mondo S."/>
            <person name="Nolan M."/>
            <person name="Ohm R."/>
            <person name="Pangilinan J."/>
            <person name="Park H.-J."/>
            <person name="Ramirez L."/>
            <person name="Alfaro M."/>
            <person name="Sun H."/>
            <person name="Tritt A."/>
            <person name="Yoshinaga Y."/>
            <person name="Zwiers L.-H."/>
            <person name="Turgeon B."/>
            <person name="Goodwin S."/>
            <person name="Spatafora J."/>
            <person name="Crous P."/>
            <person name="Grigoriev I."/>
        </authorList>
    </citation>
    <scope>NUCLEOTIDE SEQUENCE</scope>
    <source>
        <strain evidence="8 10">CBS 304.34</strain>
    </source>
</reference>
<organism evidence="8">
    <name type="scientific">Mytilinidion resinicola</name>
    <dbReference type="NCBI Taxonomy" id="574789"/>
    <lineage>
        <taxon>Eukaryota</taxon>
        <taxon>Fungi</taxon>
        <taxon>Dikarya</taxon>
        <taxon>Ascomycota</taxon>
        <taxon>Pezizomycotina</taxon>
        <taxon>Dothideomycetes</taxon>
        <taxon>Pleosporomycetidae</taxon>
        <taxon>Mytilinidiales</taxon>
        <taxon>Mytilinidiaceae</taxon>
        <taxon>Mytilinidion</taxon>
    </lineage>
</organism>
<dbReference type="InterPro" id="IPR044089">
    <property type="entry name" value="Alr1-like"/>
</dbReference>
<evidence type="ECO:0000256" key="3">
    <source>
        <dbReference type="ARBA" id="ARBA00022692"/>
    </source>
</evidence>
<dbReference type="AlphaFoldDB" id="A0A6A6YRE9"/>
<dbReference type="Proteomes" id="UP000504636">
    <property type="component" value="Unplaced"/>
</dbReference>
<reference evidence="10" key="3">
    <citation type="submission" date="2025-04" db="UniProtKB">
        <authorList>
            <consortium name="RefSeq"/>
        </authorList>
    </citation>
    <scope>IDENTIFICATION</scope>
    <source>
        <strain evidence="10">CBS 304.34</strain>
    </source>
</reference>
<dbReference type="Gene3D" id="3.30.460.20">
    <property type="entry name" value="CorA soluble domain-like"/>
    <property type="match status" value="1"/>
</dbReference>
<name>A0A6A6YRE9_9PEZI</name>
<keyword evidence="3 7" id="KW-0812">Transmembrane</keyword>
<dbReference type="InterPro" id="IPR045861">
    <property type="entry name" value="CorA_cytoplasmic_dom"/>
</dbReference>
<proteinExistence type="inferred from homology"/>
<dbReference type="Pfam" id="PF01544">
    <property type="entry name" value="CorA"/>
    <property type="match status" value="1"/>
</dbReference>
<evidence type="ECO:0000313" key="10">
    <source>
        <dbReference type="RefSeq" id="XP_033578063.1"/>
    </source>
</evidence>
<dbReference type="Pfam" id="PF08293">
    <property type="entry name" value="MRP-S33"/>
    <property type="match status" value="1"/>
</dbReference>
<feature type="region of interest" description="Disordered" evidence="6">
    <location>
        <begin position="107"/>
        <end position="200"/>
    </location>
</feature>
<comment type="subcellular location">
    <subcellularLocation>
        <location evidence="1">Membrane</location>
        <topology evidence="1">Multi-pass membrane protein</topology>
    </subcellularLocation>
</comment>
<evidence type="ECO:0000256" key="6">
    <source>
        <dbReference type="SAM" id="MobiDB-lite"/>
    </source>
</evidence>
<dbReference type="GeneID" id="54462920"/>
<evidence type="ECO:0000256" key="4">
    <source>
        <dbReference type="ARBA" id="ARBA00022989"/>
    </source>
</evidence>
<keyword evidence="5 7" id="KW-0472">Membrane</keyword>
<dbReference type="FunFam" id="1.20.58.340:FF:000006">
    <property type="entry name" value="CorA family metal ion transporter"/>
    <property type="match status" value="1"/>
</dbReference>
<feature type="transmembrane region" description="Helical" evidence="7">
    <location>
        <begin position="610"/>
        <end position="629"/>
    </location>
</feature>
<evidence type="ECO:0000256" key="5">
    <source>
        <dbReference type="ARBA" id="ARBA00023136"/>
    </source>
</evidence>
<comment type="similarity">
    <text evidence="2">Belongs to the CorA metal ion transporter (MIT) (TC 1.A.35) family.</text>
</comment>
<dbReference type="PANTHER" id="PTHR21535:SF55">
    <property type="entry name" value="MAGNESIUM TRANSPORTER ALR1-RELATED"/>
    <property type="match status" value="1"/>
</dbReference>
<dbReference type="GO" id="GO:0005886">
    <property type="term" value="C:plasma membrane"/>
    <property type="evidence" value="ECO:0007669"/>
    <property type="project" value="TreeGrafter"/>
</dbReference>
<dbReference type="InterPro" id="IPR002523">
    <property type="entry name" value="MgTranspt_CorA/ZnTranspt_ZntB"/>
</dbReference>
<evidence type="ECO:0000313" key="9">
    <source>
        <dbReference type="Proteomes" id="UP000504636"/>
    </source>
</evidence>
<dbReference type="GO" id="GO:0015095">
    <property type="term" value="F:magnesium ion transmembrane transporter activity"/>
    <property type="evidence" value="ECO:0007669"/>
    <property type="project" value="InterPro"/>
</dbReference>
<protein>
    <submittedName>
        <fullName evidence="8 10">Cora-domain-containing protein</fullName>
    </submittedName>
</protein>
<dbReference type="EMBL" id="MU003699">
    <property type="protein sequence ID" value="KAF2811099.1"/>
    <property type="molecule type" value="Genomic_DNA"/>
</dbReference>
<feature type="compositionally biased region" description="Low complexity" evidence="6">
    <location>
        <begin position="135"/>
        <end position="152"/>
    </location>
</feature>
<dbReference type="Gene3D" id="1.20.58.340">
    <property type="entry name" value="Magnesium transport protein CorA, transmembrane region"/>
    <property type="match status" value="2"/>
</dbReference>
<dbReference type="FunFam" id="3.30.460.20:FF:000002">
    <property type="entry name" value="Cora family metal ion transporter"/>
    <property type="match status" value="1"/>
</dbReference>
<feature type="compositionally biased region" description="Basic residues" evidence="6">
    <location>
        <begin position="728"/>
        <end position="737"/>
    </location>
</feature>
<evidence type="ECO:0000256" key="7">
    <source>
        <dbReference type="SAM" id="Phobius"/>
    </source>
</evidence>
<dbReference type="PANTHER" id="PTHR21535">
    <property type="entry name" value="MAGNESIUM AND COBALT TRANSPORT PROTEIN/MITOCHONDRIAL IMPORT INNER MEMBRANE TRANSLOCASE SUBUNIT TIM8"/>
    <property type="match status" value="1"/>
</dbReference>